<evidence type="ECO:0000256" key="1">
    <source>
        <dbReference type="ARBA" id="ARBA00023015"/>
    </source>
</evidence>
<comment type="caution">
    <text evidence="5">The sequence shown here is derived from an EMBL/GenBank/DDBJ whole genome shotgun (WGS) entry which is preliminary data.</text>
</comment>
<protein>
    <submittedName>
        <fullName evidence="5">AraC family transcriptional regulator</fullName>
    </submittedName>
</protein>
<keyword evidence="6" id="KW-1185">Reference proteome</keyword>
<dbReference type="InterPro" id="IPR046532">
    <property type="entry name" value="DUF6597"/>
</dbReference>
<gene>
    <name evidence="5" type="ORF">KE626_12595</name>
</gene>
<reference evidence="5 6" key="1">
    <citation type="submission" date="2021-04" db="EMBL/GenBank/DDBJ databases">
        <title>Chitinophaga sp. nov., isolated from the rhizosphere soil.</title>
        <authorList>
            <person name="He S."/>
        </authorList>
    </citation>
    <scope>NUCLEOTIDE SEQUENCE [LARGE SCALE GENOMIC DNA]</scope>
    <source>
        <strain evidence="5 6">2R12</strain>
    </source>
</reference>
<evidence type="ECO:0000313" key="6">
    <source>
        <dbReference type="Proteomes" id="UP000676386"/>
    </source>
</evidence>
<dbReference type="InterPro" id="IPR018060">
    <property type="entry name" value="HTH_AraC"/>
</dbReference>
<dbReference type="Proteomes" id="UP000676386">
    <property type="component" value="Unassembled WGS sequence"/>
</dbReference>
<dbReference type="Gene3D" id="1.10.10.60">
    <property type="entry name" value="Homeodomain-like"/>
    <property type="match status" value="1"/>
</dbReference>
<dbReference type="SMART" id="SM00342">
    <property type="entry name" value="HTH_ARAC"/>
    <property type="match status" value="1"/>
</dbReference>
<dbReference type="PANTHER" id="PTHR46796:SF13">
    <property type="entry name" value="HTH-TYPE TRANSCRIPTIONAL ACTIVATOR RHAS"/>
    <property type="match status" value="1"/>
</dbReference>
<dbReference type="RefSeq" id="WP_211973259.1">
    <property type="nucleotide sequence ID" value="NZ_CBFHAM010000003.1"/>
</dbReference>
<keyword evidence="3" id="KW-0804">Transcription</keyword>
<name>A0ABS5IYV0_9BACT</name>
<dbReference type="PROSITE" id="PS01124">
    <property type="entry name" value="HTH_ARAC_FAMILY_2"/>
    <property type="match status" value="1"/>
</dbReference>
<feature type="domain" description="HTH araC/xylS-type" evidence="4">
    <location>
        <begin position="173"/>
        <end position="273"/>
    </location>
</feature>
<dbReference type="Pfam" id="PF12833">
    <property type="entry name" value="HTH_18"/>
    <property type="match status" value="1"/>
</dbReference>
<sequence length="274" mass="31391">MTYIYGPGKVNPKLPVRGNPMKLDTYIPCDILKPYVKSLAIAETTEERTYTVLPDTGLTICFQFKIKRSNTDNITELLLHSSGLTGILDRYRTYTTSANIGALLVSFKEGRCSAFFRQPMHELFGRSILLDDMMSKSELQLFEERLSEAPEDIDRINFVEQFLISRMKPESLDNLVLLAIEHIQNKKGNLSIRDLLSELYVSQSLLEKRFRQMVGASPKKFTSIVRFRNIIQDYHPKAPLSALGFEAGYYDQAHFIKAFKCFTGETPEMFFGKK</sequence>
<dbReference type="Pfam" id="PF20240">
    <property type="entry name" value="DUF6597"/>
    <property type="match status" value="1"/>
</dbReference>
<keyword evidence="1" id="KW-0805">Transcription regulation</keyword>
<evidence type="ECO:0000256" key="2">
    <source>
        <dbReference type="ARBA" id="ARBA00023125"/>
    </source>
</evidence>
<dbReference type="PANTHER" id="PTHR46796">
    <property type="entry name" value="HTH-TYPE TRANSCRIPTIONAL ACTIVATOR RHAS-RELATED"/>
    <property type="match status" value="1"/>
</dbReference>
<evidence type="ECO:0000259" key="4">
    <source>
        <dbReference type="PROSITE" id="PS01124"/>
    </source>
</evidence>
<evidence type="ECO:0000313" key="5">
    <source>
        <dbReference type="EMBL" id="MBS0028148.1"/>
    </source>
</evidence>
<evidence type="ECO:0000256" key="3">
    <source>
        <dbReference type="ARBA" id="ARBA00023163"/>
    </source>
</evidence>
<dbReference type="InterPro" id="IPR050204">
    <property type="entry name" value="AraC_XylS_family_regulators"/>
</dbReference>
<proteinExistence type="predicted"/>
<organism evidence="5 6">
    <name type="scientific">Chitinophaga hostae</name>
    <dbReference type="NCBI Taxonomy" id="2831022"/>
    <lineage>
        <taxon>Bacteria</taxon>
        <taxon>Pseudomonadati</taxon>
        <taxon>Bacteroidota</taxon>
        <taxon>Chitinophagia</taxon>
        <taxon>Chitinophagales</taxon>
        <taxon>Chitinophagaceae</taxon>
        <taxon>Chitinophaga</taxon>
    </lineage>
</organism>
<keyword evidence="2" id="KW-0238">DNA-binding</keyword>
<accession>A0ABS5IYV0</accession>
<dbReference type="EMBL" id="JAGTXB010000005">
    <property type="protein sequence ID" value="MBS0028148.1"/>
    <property type="molecule type" value="Genomic_DNA"/>
</dbReference>